<accession>A0AAD8F6N4</accession>
<protein>
    <submittedName>
        <fullName evidence="3">Uncharacterized protein</fullName>
    </submittedName>
</protein>
<feature type="non-terminal residue" evidence="3">
    <location>
        <position position="1"/>
    </location>
</feature>
<name>A0AAD8F6N4_BIOPF</name>
<organism evidence="3 4">
    <name type="scientific">Biomphalaria pfeifferi</name>
    <name type="common">Bloodfluke planorb</name>
    <name type="synonym">Freshwater snail</name>
    <dbReference type="NCBI Taxonomy" id="112525"/>
    <lineage>
        <taxon>Eukaryota</taxon>
        <taxon>Metazoa</taxon>
        <taxon>Spiralia</taxon>
        <taxon>Lophotrochozoa</taxon>
        <taxon>Mollusca</taxon>
        <taxon>Gastropoda</taxon>
        <taxon>Heterobranchia</taxon>
        <taxon>Euthyneura</taxon>
        <taxon>Panpulmonata</taxon>
        <taxon>Hygrophila</taxon>
        <taxon>Lymnaeoidea</taxon>
        <taxon>Planorbidae</taxon>
        <taxon>Biomphalaria</taxon>
    </lineage>
</organism>
<keyword evidence="2" id="KW-0472">Membrane</keyword>
<feature type="transmembrane region" description="Helical" evidence="2">
    <location>
        <begin position="16"/>
        <end position="37"/>
    </location>
</feature>
<proteinExistence type="predicted"/>
<keyword evidence="2" id="KW-0812">Transmembrane</keyword>
<evidence type="ECO:0000313" key="4">
    <source>
        <dbReference type="Proteomes" id="UP001233172"/>
    </source>
</evidence>
<evidence type="ECO:0000256" key="1">
    <source>
        <dbReference type="SAM" id="MobiDB-lite"/>
    </source>
</evidence>
<feature type="non-terminal residue" evidence="3">
    <location>
        <position position="117"/>
    </location>
</feature>
<dbReference type="Proteomes" id="UP001233172">
    <property type="component" value="Unassembled WGS sequence"/>
</dbReference>
<sequence length="117" mass="13067">KDFVPLSKVIPPSPQVITAASALSVSLLVLLFLDPHVSQLHSFKRRFCFTLDIFSCNYQRKINLPKKQQKNNLVDNDSDQNRPKELSTSESFSVSSLTPQAACAHSVVSVRLEIALR</sequence>
<reference evidence="3" key="2">
    <citation type="submission" date="2023-04" db="EMBL/GenBank/DDBJ databases">
        <authorList>
            <person name="Bu L."/>
            <person name="Lu L."/>
            <person name="Laidemitt M.R."/>
            <person name="Zhang S.M."/>
            <person name="Mutuku M."/>
            <person name="Mkoji G."/>
            <person name="Steinauer M."/>
            <person name="Loker E.S."/>
        </authorList>
    </citation>
    <scope>NUCLEOTIDE SEQUENCE</scope>
    <source>
        <strain evidence="3">KasaAsao</strain>
        <tissue evidence="3">Whole Snail</tissue>
    </source>
</reference>
<gene>
    <name evidence="3" type="ORF">Bpfe_018379</name>
</gene>
<evidence type="ECO:0000313" key="3">
    <source>
        <dbReference type="EMBL" id="KAK0052296.1"/>
    </source>
</evidence>
<keyword evidence="2" id="KW-1133">Transmembrane helix</keyword>
<keyword evidence="4" id="KW-1185">Reference proteome</keyword>
<reference evidence="3" key="1">
    <citation type="journal article" date="2023" name="PLoS Negl. Trop. Dis.">
        <title>A genome sequence for Biomphalaria pfeifferi, the major vector snail for the human-infecting parasite Schistosoma mansoni.</title>
        <authorList>
            <person name="Bu L."/>
            <person name="Lu L."/>
            <person name="Laidemitt M.R."/>
            <person name="Zhang S.M."/>
            <person name="Mutuku M."/>
            <person name="Mkoji G."/>
            <person name="Steinauer M."/>
            <person name="Loker E.S."/>
        </authorList>
    </citation>
    <scope>NUCLEOTIDE SEQUENCE</scope>
    <source>
        <strain evidence="3">KasaAsao</strain>
    </source>
</reference>
<feature type="region of interest" description="Disordered" evidence="1">
    <location>
        <begin position="67"/>
        <end position="94"/>
    </location>
</feature>
<comment type="caution">
    <text evidence="3">The sequence shown here is derived from an EMBL/GenBank/DDBJ whole genome shotgun (WGS) entry which is preliminary data.</text>
</comment>
<evidence type="ECO:0000256" key="2">
    <source>
        <dbReference type="SAM" id="Phobius"/>
    </source>
</evidence>
<dbReference type="AlphaFoldDB" id="A0AAD8F6N4"/>
<dbReference type="EMBL" id="JASAOG010000096">
    <property type="protein sequence ID" value="KAK0052296.1"/>
    <property type="molecule type" value="Genomic_DNA"/>
</dbReference>